<evidence type="ECO:0000313" key="1">
    <source>
        <dbReference type="EMBL" id="WAH36909.1"/>
    </source>
</evidence>
<dbReference type="EMBL" id="CP104064">
    <property type="protein sequence ID" value="WAH36909.1"/>
    <property type="molecule type" value="Genomic_DNA"/>
</dbReference>
<dbReference type="InterPro" id="IPR002933">
    <property type="entry name" value="Peptidase_M20"/>
</dbReference>
<name>A0ABY6Z2D8_9BACL</name>
<organism evidence="1 2">
    <name type="scientific">Alicyclobacillus dauci</name>
    <dbReference type="NCBI Taxonomy" id="1475485"/>
    <lineage>
        <taxon>Bacteria</taxon>
        <taxon>Bacillati</taxon>
        <taxon>Bacillota</taxon>
        <taxon>Bacilli</taxon>
        <taxon>Bacillales</taxon>
        <taxon>Alicyclobacillaceae</taxon>
        <taxon>Alicyclobacillus</taxon>
    </lineage>
</organism>
<keyword evidence="2" id="KW-1185">Reference proteome</keyword>
<sequence length="535" mass="58636">MTFESNMTWSPQDEAGLRDAIQLLARIPSITGTAPENEVSKYLADRLRGLASPTPSSLVVEQFVAPDTLQAGVAALYLKPGCKRTVVMLAHTDVVSVDDFGPYHQEAFDIPNWTHRLRSGEVDLPAEASFDLQRGEWWFGRGVMDMKAGLALNLVLFEKACREGAAGNLVFLAVPDEESHSRGMLAATELLRRWQETYGLEYALCLNTEPSFVGSNERTGWHVYSGSFGKMLLGALAIGIPGHVGIPFSGVSAVQMVTHLAQTLEANPDLSERTDSGGIVPLTCLWLRDLQETYSVQSPHMAAAFFHVPFFRKSPSQVLSSLGAICQEAMGRLRDWTADRARQAGMPTPKHTDHIPVVWLSELMRTSTHSALRVDPDNLMLGTLDAVRRIALSHRTAAQAQVVLFLAPPVYPAVDAADDPLVQRCIHQAQKRASETFGLDLEHRTAFPGLCDLSYTGYGLGTDFAAIAREMPVWGNGYSLPLQTMADLAIPVCNLGPFGKDAHQWTERLDVEYTTRVLPLLSLEVLSEALRTDVG</sequence>
<accession>A0ABY6Z2D8</accession>
<dbReference type="Gene3D" id="3.40.630.10">
    <property type="entry name" value="Zn peptidases"/>
    <property type="match status" value="1"/>
</dbReference>
<dbReference type="Pfam" id="PF01546">
    <property type="entry name" value="Peptidase_M20"/>
    <property type="match status" value="1"/>
</dbReference>
<gene>
    <name evidence="1" type="ORF">NZD86_22555</name>
</gene>
<evidence type="ECO:0000313" key="2">
    <source>
        <dbReference type="Proteomes" id="UP001164803"/>
    </source>
</evidence>
<dbReference type="RefSeq" id="WP_268044311.1">
    <property type="nucleotide sequence ID" value="NZ_CP104064.1"/>
</dbReference>
<reference evidence="1" key="1">
    <citation type="submission" date="2022-08" db="EMBL/GenBank/DDBJ databases">
        <title>Alicyclobacillus dauci DSM2870, complete genome.</title>
        <authorList>
            <person name="Wang Q."/>
            <person name="Cai R."/>
            <person name="Wang Z."/>
        </authorList>
    </citation>
    <scope>NUCLEOTIDE SEQUENCE</scope>
    <source>
        <strain evidence="1">DSM 28700</strain>
    </source>
</reference>
<protein>
    <submittedName>
        <fullName evidence="1">M20/M25/M40 family metallo-hydrolase</fullName>
    </submittedName>
</protein>
<dbReference type="SUPFAM" id="SSF53187">
    <property type="entry name" value="Zn-dependent exopeptidases"/>
    <property type="match status" value="1"/>
</dbReference>
<dbReference type="InterPro" id="IPR012166">
    <property type="entry name" value="Uncharacterised_RocB"/>
</dbReference>
<proteinExistence type="predicted"/>
<dbReference type="PANTHER" id="PTHR43808">
    <property type="entry name" value="ACETYLORNITHINE DEACETYLASE"/>
    <property type="match status" value="1"/>
</dbReference>
<dbReference type="Proteomes" id="UP001164803">
    <property type="component" value="Chromosome"/>
</dbReference>
<dbReference type="PIRSF" id="PIRSF010386">
    <property type="entry name" value="RocB"/>
    <property type="match status" value="1"/>
</dbReference>
<dbReference type="InterPro" id="IPR050072">
    <property type="entry name" value="Peptidase_M20A"/>
</dbReference>
<dbReference type="PANTHER" id="PTHR43808:SF27">
    <property type="entry name" value="PROTEIN ROCB"/>
    <property type="match status" value="1"/>
</dbReference>